<dbReference type="RefSeq" id="WP_179236408.1">
    <property type="nucleotide sequence ID" value="NZ_JACBNQ010000001.1"/>
</dbReference>
<gene>
    <name evidence="2" type="ORF">HZF24_01085</name>
</gene>
<keyword evidence="3" id="KW-1185">Reference proteome</keyword>
<dbReference type="CDD" id="cd06849">
    <property type="entry name" value="lipoyl_domain"/>
    <property type="match status" value="1"/>
</dbReference>
<evidence type="ECO:0000313" key="3">
    <source>
        <dbReference type="Proteomes" id="UP000611629"/>
    </source>
</evidence>
<proteinExistence type="predicted"/>
<reference evidence="2" key="1">
    <citation type="submission" date="2020-07" db="EMBL/GenBank/DDBJ databases">
        <title>Genomic analysis of a strain of Sedimentibacter Hydroxybenzoicus DSM7310.</title>
        <authorList>
            <person name="Ma S."/>
        </authorList>
    </citation>
    <scope>NUCLEOTIDE SEQUENCE</scope>
    <source>
        <strain evidence="2">DSM 7310</strain>
    </source>
</reference>
<accession>A0A974GUV6</accession>
<organism evidence="2 3">
    <name type="scientific">Sedimentibacter hydroxybenzoicus DSM 7310</name>
    <dbReference type="NCBI Taxonomy" id="1123245"/>
    <lineage>
        <taxon>Bacteria</taxon>
        <taxon>Bacillati</taxon>
        <taxon>Bacillota</taxon>
        <taxon>Tissierellia</taxon>
        <taxon>Sedimentibacter</taxon>
    </lineage>
</organism>
<dbReference type="InterPro" id="IPR000089">
    <property type="entry name" value="Biotin_lipoyl"/>
</dbReference>
<sequence length="75" mass="8447">MNVKLKHLSAPVVEEAYMVKWLKREGEYVKKGEPIATVETSKVFTDVKAPCEGILCILCEEYSHVNIHADIATIE</sequence>
<dbReference type="Gene3D" id="2.40.50.100">
    <property type="match status" value="1"/>
</dbReference>
<dbReference type="Pfam" id="PF00364">
    <property type="entry name" value="Biotin_lipoyl"/>
    <property type="match status" value="1"/>
</dbReference>
<dbReference type="SUPFAM" id="SSF51230">
    <property type="entry name" value="Single hybrid motif"/>
    <property type="match status" value="1"/>
</dbReference>
<protein>
    <submittedName>
        <fullName evidence="2">Biotin attachment protein</fullName>
    </submittedName>
</protein>
<dbReference type="AlphaFoldDB" id="A0A974GUV6"/>
<dbReference type="InterPro" id="IPR011053">
    <property type="entry name" value="Single_hybrid_motif"/>
</dbReference>
<name>A0A974GUV6_SEDHY</name>
<evidence type="ECO:0000313" key="2">
    <source>
        <dbReference type="EMBL" id="NYB72728.1"/>
    </source>
</evidence>
<dbReference type="Proteomes" id="UP000611629">
    <property type="component" value="Unassembled WGS sequence"/>
</dbReference>
<dbReference type="EMBL" id="JACBNQ010000001">
    <property type="protein sequence ID" value="NYB72728.1"/>
    <property type="molecule type" value="Genomic_DNA"/>
</dbReference>
<evidence type="ECO:0000259" key="1">
    <source>
        <dbReference type="Pfam" id="PF00364"/>
    </source>
</evidence>
<feature type="domain" description="Lipoyl-binding" evidence="1">
    <location>
        <begin position="11"/>
        <end position="59"/>
    </location>
</feature>
<comment type="caution">
    <text evidence="2">The sequence shown here is derived from an EMBL/GenBank/DDBJ whole genome shotgun (WGS) entry which is preliminary data.</text>
</comment>